<dbReference type="Pfam" id="PF08327">
    <property type="entry name" value="AHSA1"/>
    <property type="match status" value="1"/>
</dbReference>
<evidence type="ECO:0000259" key="2">
    <source>
        <dbReference type="Pfam" id="PF08327"/>
    </source>
</evidence>
<organism evidence="3 4">
    <name type="scientific">Brevibacillus panacihumi</name>
    <dbReference type="NCBI Taxonomy" id="497735"/>
    <lineage>
        <taxon>Bacteria</taxon>
        <taxon>Bacillati</taxon>
        <taxon>Bacillota</taxon>
        <taxon>Bacilli</taxon>
        <taxon>Bacillales</taxon>
        <taxon>Paenibacillaceae</taxon>
        <taxon>Brevibacillus</taxon>
    </lineage>
</organism>
<dbReference type="InterPro" id="IPR013538">
    <property type="entry name" value="ASHA1/2-like_C"/>
</dbReference>
<accession>A0A3M8D473</accession>
<proteinExistence type="inferred from homology"/>
<feature type="domain" description="Activator of Hsp90 ATPase homologue 1/2-like C-terminal" evidence="2">
    <location>
        <begin position="22"/>
        <end position="131"/>
    </location>
</feature>
<name>A0A3M8D473_9BACL</name>
<dbReference type="RefSeq" id="WP_122912497.1">
    <property type="nucleotide sequence ID" value="NZ_RHHT01000008.1"/>
</dbReference>
<protein>
    <submittedName>
        <fullName evidence="3">SRPBCC family protein</fullName>
    </submittedName>
</protein>
<evidence type="ECO:0000313" key="4">
    <source>
        <dbReference type="Proteomes" id="UP000281915"/>
    </source>
</evidence>
<dbReference type="Proteomes" id="UP000281915">
    <property type="component" value="Unassembled WGS sequence"/>
</dbReference>
<comment type="caution">
    <text evidence="3">The sequence shown here is derived from an EMBL/GenBank/DDBJ whole genome shotgun (WGS) entry which is preliminary data.</text>
</comment>
<dbReference type="InterPro" id="IPR023393">
    <property type="entry name" value="START-like_dom_sf"/>
</dbReference>
<sequence length="167" mass="19620">MLADLQKGEYGYIARMERHLKHPVEQVWSTLTENDKLAQWFPELRVKDLREGGTMIFDMQNGTFEEMVISDCKELAVLEYEWGEDRVRFELAPDSAAECRLIFLERIKNITDHTPKDLAGWHVCLDVIEAQLDGRTLESRKQEWEKWYESYKKLTREILESGSHGPS</sequence>
<evidence type="ECO:0000256" key="1">
    <source>
        <dbReference type="ARBA" id="ARBA00006817"/>
    </source>
</evidence>
<dbReference type="SUPFAM" id="SSF55961">
    <property type="entry name" value="Bet v1-like"/>
    <property type="match status" value="1"/>
</dbReference>
<evidence type="ECO:0000313" key="3">
    <source>
        <dbReference type="EMBL" id="RNB82874.1"/>
    </source>
</evidence>
<dbReference type="Gene3D" id="3.30.530.20">
    <property type="match status" value="1"/>
</dbReference>
<dbReference type="EMBL" id="RHHT01000008">
    <property type="protein sequence ID" value="RNB82874.1"/>
    <property type="molecule type" value="Genomic_DNA"/>
</dbReference>
<comment type="similarity">
    <text evidence="1">Belongs to the AHA1 family.</text>
</comment>
<reference evidence="3 4" key="1">
    <citation type="submission" date="2018-10" db="EMBL/GenBank/DDBJ databases">
        <title>Phylogenomics of Brevibacillus.</title>
        <authorList>
            <person name="Dunlap C."/>
        </authorList>
    </citation>
    <scope>NUCLEOTIDE SEQUENCE [LARGE SCALE GENOMIC DNA]</scope>
    <source>
        <strain evidence="3 4">JCM 15085</strain>
    </source>
</reference>
<dbReference type="AlphaFoldDB" id="A0A3M8D473"/>
<gene>
    <name evidence="3" type="ORF">EDM58_05675</name>
</gene>
<dbReference type="CDD" id="cd08899">
    <property type="entry name" value="SRPBCC_CalC_Aha1-like_6"/>
    <property type="match status" value="1"/>
</dbReference>